<sequence length="725" mass="79679">MAKYNQGVKQYEQMQTAIKQYDSALNALNTQFGSYEKAKEMQNTLTAQYNALPEGDAKTKLQAQLAGISQAVAGYEKLNASAGQMAQMKSQSSTIKKQLDQAKEKVASAKPQLDESKKKLDDAKAQIDAMETHLNNGDIYYFISSMGEDERNKMFESVDKQMKTMGESTMKIAAGEGVKAEYKKLGADINKVQNQYIAHKGIQMLAIALLGAVASICVAFLASKLGASVARDLRLAVFKKVESFSNTEFNKFSTASLITRSTNDIVQIQMVLVIIVRMCMLAPINGIGGIMKAVKNSPSMTWMIFLVVIIIFGVLGVTFAIAMPKFKIIQQLIDKLNLAMRENLSGILVIRAFGNEEESEKRFDQANKDLTGTNLFVNRVMVSLMPIMMFIMQGMTLLIIYFGAKQVDLGNIAIGEMMAFLQYAMIIVMSFLMVAMIAVMLPRASVAASRVAEVLNTEPTIENPEQITSFEEDKKGLIEFKHVSFKYPGADEPVLTDIDFTARPGETTAFIGSTGSGKSTLINLIPRFYDVTEGEVTVDGVDVRHVSMHDLRDRIGVVPQKGLLFSGTIESNIKYGAPDLSDEELAEVIDVAQAKEFIETKPLGVKEPISQGGTNVSGGQKQRLAIARALAKNPEILIFDDSFSALDFKTDATLRKRLGEMTAKTHNTVLIVGQRIASIMHADQIIVLDEGKIVGKGTHEQLMKTCSVYQEIALSQLSKEELDNE</sequence>
<reference evidence="13 16" key="1">
    <citation type="submission" date="2021-06" db="EMBL/GenBank/DDBJ databases">
        <title>Collection of gut derived symbiotic bacterial strains cultured from healthy donors.</title>
        <authorList>
            <person name="Lin H."/>
            <person name="Littmann E."/>
            <person name="Pamer E.G."/>
        </authorList>
    </citation>
    <scope>NUCLEOTIDE SEQUENCE</scope>
    <source>
        <strain evidence="14 16">MSK.21.70</strain>
        <strain evidence="13">MSK.21.82</strain>
    </source>
</reference>
<evidence type="ECO:0000259" key="11">
    <source>
        <dbReference type="PROSITE" id="PS50893"/>
    </source>
</evidence>
<dbReference type="Pfam" id="PF00664">
    <property type="entry name" value="ABC_membrane"/>
    <property type="match status" value="1"/>
</dbReference>
<comment type="caution">
    <text evidence="13">The sequence shown here is derived from an EMBL/GenBank/DDBJ whole genome shotgun (WGS) entry which is preliminary data.</text>
</comment>
<dbReference type="GO" id="GO:0015421">
    <property type="term" value="F:ABC-type oligopeptide transporter activity"/>
    <property type="evidence" value="ECO:0007669"/>
    <property type="project" value="TreeGrafter"/>
</dbReference>
<name>A0AAW4MYE7_9FIRM</name>
<dbReference type="PROSITE" id="PS50893">
    <property type="entry name" value="ABC_TRANSPORTER_2"/>
    <property type="match status" value="1"/>
</dbReference>
<evidence type="ECO:0000313" key="13">
    <source>
        <dbReference type="EMBL" id="MBV3382824.1"/>
    </source>
</evidence>
<dbReference type="Proteomes" id="UP001197492">
    <property type="component" value="Unassembled WGS sequence"/>
</dbReference>
<gene>
    <name evidence="13" type="ORF">KSV97_06250</name>
    <name evidence="14" type="ORF">KSW06_06325</name>
</gene>
<dbReference type="GO" id="GO:0005524">
    <property type="term" value="F:ATP binding"/>
    <property type="evidence" value="ECO:0007669"/>
    <property type="project" value="UniProtKB-KW"/>
</dbReference>
<dbReference type="GO" id="GO:0005886">
    <property type="term" value="C:plasma membrane"/>
    <property type="evidence" value="ECO:0007669"/>
    <property type="project" value="UniProtKB-SubCell"/>
</dbReference>
<dbReference type="InterPro" id="IPR011527">
    <property type="entry name" value="ABC1_TM_dom"/>
</dbReference>
<protein>
    <submittedName>
        <fullName evidence="13">ATP-binding cassette domain-containing protein</fullName>
    </submittedName>
</protein>
<feature type="transmembrane region" description="Helical" evidence="10">
    <location>
        <begin position="380"/>
        <end position="403"/>
    </location>
</feature>
<keyword evidence="16" id="KW-1185">Reference proteome</keyword>
<keyword evidence="3" id="KW-1003">Cell membrane</keyword>
<accession>A0AAW4MYE7</accession>
<feature type="domain" description="ABC transmembrane type-1" evidence="12">
    <location>
        <begin position="201"/>
        <end position="443"/>
    </location>
</feature>
<dbReference type="AlphaFoldDB" id="A0AAW4MYE7"/>
<evidence type="ECO:0000256" key="3">
    <source>
        <dbReference type="ARBA" id="ARBA00022475"/>
    </source>
</evidence>
<keyword evidence="8 10" id="KW-0472">Membrane</keyword>
<feature type="transmembrane region" description="Helical" evidence="10">
    <location>
        <begin position="423"/>
        <end position="441"/>
    </location>
</feature>
<evidence type="ECO:0000256" key="8">
    <source>
        <dbReference type="ARBA" id="ARBA00023136"/>
    </source>
</evidence>
<evidence type="ECO:0000256" key="9">
    <source>
        <dbReference type="SAM" id="Coils"/>
    </source>
</evidence>
<evidence type="ECO:0000256" key="2">
    <source>
        <dbReference type="ARBA" id="ARBA00022448"/>
    </source>
</evidence>
<dbReference type="PROSITE" id="PS00211">
    <property type="entry name" value="ABC_TRANSPORTER_1"/>
    <property type="match status" value="1"/>
</dbReference>
<comment type="subcellular location">
    <subcellularLocation>
        <location evidence="1">Cell membrane</location>
        <topology evidence="1">Multi-pass membrane protein</topology>
    </subcellularLocation>
</comment>
<dbReference type="Pfam" id="PF00005">
    <property type="entry name" value="ABC_tran"/>
    <property type="match status" value="1"/>
</dbReference>
<feature type="transmembrane region" description="Helical" evidence="10">
    <location>
        <begin position="302"/>
        <end position="322"/>
    </location>
</feature>
<dbReference type="InterPro" id="IPR039421">
    <property type="entry name" value="Type_1_exporter"/>
</dbReference>
<dbReference type="FunFam" id="3.40.50.300:FF:000854">
    <property type="entry name" value="Multidrug ABC transporter ATP-binding protein"/>
    <property type="match status" value="1"/>
</dbReference>
<evidence type="ECO:0000313" key="16">
    <source>
        <dbReference type="Proteomes" id="UP001197492"/>
    </source>
</evidence>
<dbReference type="PANTHER" id="PTHR43394:SF1">
    <property type="entry name" value="ATP-BINDING CASSETTE SUB-FAMILY B MEMBER 10, MITOCHONDRIAL"/>
    <property type="match status" value="1"/>
</dbReference>
<evidence type="ECO:0000313" key="15">
    <source>
        <dbReference type="Proteomes" id="UP001196408"/>
    </source>
</evidence>
<evidence type="ECO:0000256" key="4">
    <source>
        <dbReference type="ARBA" id="ARBA00022692"/>
    </source>
</evidence>
<dbReference type="SMART" id="SM00382">
    <property type="entry name" value="AAA"/>
    <property type="match status" value="1"/>
</dbReference>
<feature type="domain" description="ABC transporter" evidence="11">
    <location>
        <begin position="478"/>
        <end position="715"/>
    </location>
</feature>
<keyword evidence="2" id="KW-0813">Transport</keyword>
<evidence type="ECO:0000256" key="6">
    <source>
        <dbReference type="ARBA" id="ARBA00022840"/>
    </source>
</evidence>
<evidence type="ECO:0000256" key="10">
    <source>
        <dbReference type="SAM" id="Phobius"/>
    </source>
</evidence>
<feature type="transmembrane region" description="Helical" evidence="10">
    <location>
        <begin position="201"/>
        <end position="222"/>
    </location>
</feature>
<evidence type="ECO:0000313" key="14">
    <source>
        <dbReference type="EMBL" id="MBV3392869.1"/>
    </source>
</evidence>
<evidence type="ECO:0000259" key="12">
    <source>
        <dbReference type="PROSITE" id="PS50929"/>
    </source>
</evidence>
<proteinExistence type="predicted"/>
<dbReference type="EMBL" id="JAHOEF010000032">
    <property type="protein sequence ID" value="MBV3382824.1"/>
    <property type="molecule type" value="Genomic_DNA"/>
</dbReference>
<dbReference type="Proteomes" id="UP001196408">
    <property type="component" value="Unassembled WGS sequence"/>
</dbReference>
<evidence type="ECO:0000256" key="5">
    <source>
        <dbReference type="ARBA" id="ARBA00022741"/>
    </source>
</evidence>
<keyword evidence="6 13" id="KW-0067">ATP-binding</keyword>
<dbReference type="EMBL" id="JAHOEL010000032">
    <property type="protein sequence ID" value="MBV3392869.1"/>
    <property type="molecule type" value="Genomic_DNA"/>
</dbReference>
<dbReference type="InterPro" id="IPR003439">
    <property type="entry name" value="ABC_transporter-like_ATP-bd"/>
</dbReference>
<organism evidence="13 15">
    <name type="scientific">Catenibacterium mitsuokai</name>
    <dbReference type="NCBI Taxonomy" id="100886"/>
    <lineage>
        <taxon>Bacteria</taxon>
        <taxon>Bacillati</taxon>
        <taxon>Bacillota</taxon>
        <taxon>Erysipelotrichia</taxon>
        <taxon>Erysipelotrichales</taxon>
        <taxon>Coprobacillaceae</taxon>
        <taxon>Catenibacterium</taxon>
    </lineage>
</organism>
<keyword evidence="7 10" id="KW-1133">Transmembrane helix</keyword>
<dbReference type="GO" id="GO:0016887">
    <property type="term" value="F:ATP hydrolysis activity"/>
    <property type="evidence" value="ECO:0007669"/>
    <property type="project" value="InterPro"/>
</dbReference>
<keyword evidence="4 10" id="KW-0812">Transmembrane</keyword>
<dbReference type="CDD" id="cd18548">
    <property type="entry name" value="ABC_6TM_Tm287_like"/>
    <property type="match status" value="1"/>
</dbReference>
<evidence type="ECO:0000256" key="7">
    <source>
        <dbReference type="ARBA" id="ARBA00022989"/>
    </source>
</evidence>
<feature type="coiled-coil region" evidence="9">
    <location>
        <begin position="85"/>
        <end position="133"/>
    </location>
</feature>
<dbReference type="InterPro" id="IPR017871">
    <property type="entry name" value="ABC_transporter-like_CS"/>
</dbReference>
<feature type="transmembrane region" description="Helical" evidence="10">
    <location>
        <begin position="270"/>
        <end position="290"/>
    </location>
</feature>
<dbReference type="PROSITE" id="PS50929">
    <property type="entry name" value="ABC_TM1F"/>
    <property type="match status" value="1"/>
</dbReference>
<keyword evidence="5" id="KW-0547">Nucleotide-binding</keyword>
<dbReference type="PANTHER" id="PTHR43394">
    <property type="entry name" value="ATP-DEPENDENT PERMEASE MDL1, MITOCHONDRIAL"/>
    <property type="match status" value="1"/>
</dbReference>
<evidence type="ECO:0000256" key="1">
    <source>
        <dbReference type="ARBA" id="ARBA00004651"/>
    </source>
</evidence>
<keyword evidence="9" id="KW-0175">Coiled coil</keyword>
<dbReference type="InterPro" id="IPR003593">
    <property type="entry name" value="AAA+_ATPase"/>
</dbReference>